<evidence type="ECO:0000313" key="3">
    <source>
        <dbReference type="EMBL" id="SNS15947.1"/>
    </source>
</evidence>
<keyword evidence="2" id="KW-0732">Signal</keyword>
<feature type="chain" id="PRO_5013303172" description="Lipoprotein-attachment site-containing protein" evidence="2">
    <location>
        <begin position="26"/>
        <end position="63"/>
    </location>
</feature>
<evidence type="ECO:0000313" key="4">
    <source>
        <dbReference type="Proteomes" id="UP000198426"/>
    </source>
</evidence>
<evidence type="ECO:0000256" key="1">
    <source>
        <dbReference type="SAM" id="MobiDB-lite"/>
    </source>
</evidence>
<gene>
    <name evidence="3" type="ORF">SAMN05421757_101125</name>
</gene>
<name>A0A239C6T9_9RHOB</name>
<organism evidence="3 4">
    <name type="scientific">Tropicimonas sediminicola</name>
    <dbReference type="NCBI Taxonomy" id="1031541"/>
    <lineage>
        <taxon>Bacteria</taxon>
        <taxon>Pseudomonadati</taxon>
        <taxon>Pseudomonadota</taxon>
        <taxon>Alphaproteobacteria</taxon>
        <taxon>Rhodobacterales</taxon>
        <taxon>Roseobacteraceae</taxon>
        <taxon>Tropicimonas</taxon>
    </lineage>
</organism>
<reference evidence="3 4" key="1">
    <citation type="submission" date="2017-06" db="EMBL/GenBank/DDBJ databases">
        <authorList>
            <person name="Kim H.J."/>
            <person name="Triplett B.A."/>
        </authorList>
    </citation>
    <scope>NUCLEOTIDE SEQUENCE [LARGE SCALE GENOMIC DNA]</scope>
    <source>
        <strain evidence="3 4">DSM 29339</strain>
    </source>
</reference>
<dbReference type="RefSeq" id="WP_089230622.1">
    <property type="nucleotide sequence ID" value="NZ_FZOY01000001.1"/>
</dbReference>
<dbReference type="EMBL" id="FZOY01000001">
    <property type="protein sequence ID" value="SNS15947.1"/>
    <property type="molecule type" value="Genomic_DNA"/>
</dbReference>
<keyword evidence="4" id="KW-1185">Reference proteome</keyword>
<dbReference type="Proteomes" id="UP000198426">
    <property type="component" value="Unassembled WGS sequence"/>
</dbReference>
<sequence length="63" mass="6047">MSKFIRLAGCLALIAGLAACGVDGAPIPPSDEPETPEPGVTLSGNVNMGVSGGSGSSSISSTN</sequence>
<accession>A0A239C6T9</accession>
<feature type="signal peptide" evidence="2">
    <location>
        <begin position="1"/>
        <end position="25"/>
    </location>
</feature>
<feature type="region of interest" description="Disordered" evidence="1">
    <location>
        <begin position="24"/>
        <end position="63"/>
    </location>
</feature>
<dbReference type="AlphaFoldDB" id="A0A239C6T9"/>
<evidence type="ECO:0008006" key="5">
    <source>
        <dbReference type="Google" id="ProtNLM"/>
    </source>
</evidence>
<proteinExistence type="predicted"/>
<protein>
    <recommendedName>
        <fullName evidence="5">Lipoprotein-attachment site-containing protein</fullName>
    </recommendedName>
</protein>
<evidence type="ECO:0000256" key="2">
    <source>
        <dbReference type="SAM" id="SignalP"/>
    </source>
</evidence>
<dbReference type="PROSITE" id="PS51257">
    <property type="entry name" value="PROKAR_LIPOPROTEIN"/>
    <property type="match status" value="1"/>
</dbReference>